<dbReference type="NCBIfam" id="TIGR01494">
    <property type="entry name" value="ATPase_P-type"/>
    <property type="match status" value="2"/>
</dbReference>
<evidence type="ECO:0000256" key="5">
    <source>
        <dbReference type="ARBA" id="ARBA00022553"/>
    </source>
</evidence>
<keyword evidence="13" id="KW-0406">Ion transport</keyword>
<evidence type="ECO:0000256" key="14">
    <source>
        <dbReference type="SAM" id="MobiDB-lite"/>
    </source>
</evidence>
<dbReference type="InterPro" id="IPR036412">
    <property type="entry name" value="HAD-like_sf"/>
</dbReference>
<dbReference type="EC" id="7.1.2.1" evidence="13"/>
<keyword evidence="7 13" id="KW-0547">Nucleotide-binding</keyword>
<evidence type="ECO:0000313" key="17">
    <source>
        <dbReference type="Proteomes" id="UP000650467"/>
    </source>
</evidence>
<feature type="domain" description="Cation-transporting P-type ATPase N-terminal" evidence="15">
    <location>
        <begin position="70"/>
        <end position="143"/>
    </location>
</feature>
<dbReference type="InterPro" id="IPR018303">
    <property type="entry name" value="ATPase_P-typ_P_site"/>
</dbReference>
<dbReference type="GO" id="GO:0005886">
    <property type="term" value="C:plasma membrane"/>
    <property type="evidence" value="ECO:0007669"/>
    <property type="project" value="UniProtKB-SubCell"/>
</dbReference>
<keyword evidence="10 13" id="KW-1133">Transmembrane helix</keyword>
<evidence type="ECO:0000256" key="6">
    <source>
        <dbReference type="ARBA" id="ARBA00022692"/>
    </source>
</evidence>
<keyword evidence="5" id="KW-0597">Phosphoprotein</keyword>
<dbReference type="SFLD" id="SFLDF00027">
    <property type="entry name" value="p-type_atpase"/>
    <property type="match status" value="1"/>
</dbReference>
<evidence type="ECO:0000259" key="15">
    <source>
        <dbReference type="SMART" id="SM00831"/>
    </source>
</evidence>
<feature type="compositionally biased region" description="Gly residues" evidence="14">
    <location>
        <begin position="1136"/>
        <end position="1146"/>
    </location>
</feature>
<feature type="transmembrane region" description="Helical" evidence="13">
    <location>
        <begin position="771"/>
        <end position="799"/>
    </location>
</feature>
<dbReference type="AlphaFoldDB" id="A0A835TLS2"/>
<dbReference type="InterPro" id="IPR023214">
    <property type="entry name" value="HAD_sf"/>
</dbReference>
<dbReference type="NCBIfam" id="TIGR01647">
    <property type="entry name" value="ATPase-IIIA_H"/>
    <property type="match status" value="1"/>
</dbReference>
<evidence type="ECO:0000256" key="13">
    <source>
        <dbReference type="RuleBase" id="RU362083"/>
    </source>
</evidence>
<dbReference type="Pfam" id="PF00702">
    <property type="entry name" value="Hydrolase"/>
    <property type="match status" value="1"/>
</dbReference>
<dbReference type="EMBL" id="JAEHOC010000004">
    <property type="protein sequence ID" value="KAG2442954.1"/>
    <property type="molecule type" value="Genomic_DNA"/>
</dbReference>
<dbReference type="Gene3D" id="2.70.150.10">
    <property type="entry name" value="Calcium-transporting ATPase, cytoplasmic transduction domain A"/>
    <property type="match status" value="1"/>
</dbReference>
<comment type="caution">
    <text evidence="16">The sequence shown here is derived from an EMBL/GenBank/DDBJ whole genome shotgun (WGS) entry which is preliminary data.</text>
</comment>
<keyword evidence="13" id="KW-0375">Hydrogen ion transport</keyword>
<reference evidence="16" key="1">
    <citation type="journal article" date="2020" name="bioRxiv">
        <title>Comparative genomics of Chlamydomonas.</title>
        <authorList>
            <person name="Craig R.J."/>
            <person name="Hasan A.R."/>
            <person name="Ness R.W."/>
            <person name="Keightley P.D."/>
        </authorList>
    </citation>
    <scope>NUCLEOTIDE SEQUENCE</scope>
    <source>
        <strain evidence="16">SAG 7.73</strain>
    </source>
</reference>
<dbReference type="GO" id="GO:0120029">
    <property type="term" value="P:proton export across plasma membrane"/>
    <property type="evidence" value="ECO:0007669"/>
    <property type="project" value="UniProtKB-UniRule"/>
</dbReference>
<dbReference type="CDD" id="cd02076">
    <property type="entry name" value="P-type_ATPase_H"/>
    <property type="match status" value="1"/>
</dbReference>
<dbReference type="SUPFAM" id="SSF56784">
    <property type="entry name" value="HAD-like"/>
    <property type="match status" value="1"/>
</dbReference>
<dbReference type="InterPro" id="IPR004014">
    <property type="entry name" value="ATPase_P-typ_cation-transptr_N"/>
</dbReference>
<dbReference type="InterPro" id="IPR023298">
    <property type="entry name" value="ATPase_P-typ_TM_dom_sf"/>
</dbReference>
<dbReference type="InterPro" id="IPR059000">
    <property type="entry name" value="ATPase_P-type_domA"/>
</dbReference>
<keyword evidence="9 13" id="KW-1278">Translocase</keyword>
<feature type="transmembrane region" description="Helical" evidence="13">
    <location>
        <begin position="290"/>
        <end position="314"/>
    </location>
</feature>
<feature type="compositionally biased region" description="Low complexity" evidence="14">
    <location>
        <begin position="10"/>
        <end position="32"/>
    </location>
</feature>
<evidence type="ECO:0000256" key="1">
    <source>
        <dbReference type="ARBA" id="ARBA00003417"/>
    </source>
</evidence>
<dbReference type="SUPFAM" id="SSF81665">
    <property type="entry name" value="Calcium ATPase, transmembrane domain M"/>
    <property type="match status" value="1"/>
</dbReference>
<dbReference type="InterPro" id="IPR008250">
    <property type="entry name" value="ATPase_P-typ_transduc_dom_A_sf"/>
</dbReference>
<sequence>MDGDGARSRGAVAPPAGPDDAVAGAGVTDDAASATRNGLASAAAADGEKKKLKPDAASPAGLHGDGGGAGLDEEDEEAAARARDFKPSAGLTEDEASALLRQWGRNELEEKTTPSWLIYLRQLYQPMPIMIWIAAIIEAAIENWADMGILLGIQFTNATLGWYETTKAGNAVAALKASLKPQATAKRNGRWRTLDAALLVPGDLVLLGSGASVPADCRINHGQIDVDQSALTGESLPVTMNRADSAKMGSTVVRGETEATVESTGKSTFFGKTANLLQQGGGELGHLQRILLTIMAVLLLTSFALCGTAFGYLLGNHTSFKEALEFTVVLLVASIPIAIEIVCTTTLALGSRELSRHGAIVTRLAAIEDMAGMNMLCSDKTGTLTLNKMAIQDDTPTYLPGLDQRKLLQLAALAAKWHEPPRDALDTLVLTCETQDLSALDVYDQVDYMPFDARTKRTEGSIRDKRDGTTFKVTKGAPHIILALLPADGEADGGGVRRAVEAHVRALGQRGIRALAVAKTDGPEGPWHMAGLLTFLDPPRPDTKRTIERALEYGVDVKMITGDHLLIAKETARVLGLGTNIEDPTHLPTVDADGKPPKDLGQRYGRIIMEADGFAQVFPEHKYLIVEALRQNGFAVGMTGDGVNDAPALKRADVGVAVQGATDAARAAADIVLTQPGLSTIIDAIIVARSIFQRMQNFINYRIAATLQLLTFFFIAVLCFPPTKYAPEGQEWPSYFRMPVLMLMLITLLNDGTLISIGYDRVQPSHMPEKWNLRALFTISIVLGLVACGSSLLLLWAALDSWNPSGIFHKWGIGSMPFGKITTMIYMKVSVSDFLTLFSARTHGNFFWTVAPSPILLCAAGLALSLSTALACAWPRGTLDKQEVEGLAYGSYTLMPLWIWLYCIFWWFVQDLLKVLAYKLMRRYNVFDINTHQLVNMREAASPAEPHRPLAAASVGLTETKLLSHRIANATEALERLSAVPAGQLARVSAGLQLARTSARAVRETVSRRSAATAALYRSSATAGSAVSSARASPAGSRRGSEATGTFSHGSGGGAGGGGAAAAAAAVLMPSGEAAMEAGVPPGPYVLETVEALHAAAAEMSPEIRAEIEPHLAPVQHAVEQLDRLAHAFELSPAPSGGGQHQGGRGQQQARVQEPGHQLGRHSPSSAQAAPHRP</sequence>
<evidence type="ECO:0000256" key="4">
    <source>
        <dbReference type="ARBA" id="ARBA00022475"/>
    </source>
</evidence>
<feature type="compositionally biased region" description="Low complexity" evidence="14">
    <location>
        <begin position="1027"/>
        <end position="1038"/>
    </location>
</feature>
<dbReference type="InterPro" id="IPR006534">
    <property type="entry name" value="P-type_ATPase_IIIA"/>
</dbReference>
<dbReference type="OrthoDB" id="116380at2759"/>
<evidence type="ECO:0000256" key="10">
    <source>
        <dbReference type="ARBA" id="ARBA00022989"/>
    </source>
</evidence>
<accession>A0A835TLS2</accession>
<comment type="caution">
    <text evidence="13">Lacks conserved residue(s) required for the propagation of feature annotation.</text>
</comment>
<dbReference type="PRINTS" id="PR00120">
    <property type="entry name" value="HATPASE"/>
</dbReference>
<feature type="region of interest" description="Disordered" evidence="14">
    <location>
        <begin position="1131"/>
        <end position="1174"/>
    </location>
</feature>
<dbReference type="FunFam" id="2.70.150.10:FF:000042">
    <property type="entry name" value="Plasma membrane ATPase"/>
    <property type="match status" value="1"/>
</dbReference>
<dbReference type="SMART" id="SM00831">
    <property type="entry name" value="Cation_ATPase_N"/>
    <property type="match status" value="1"/>
</dbReference>
<dbReference type="SFLD" id="SFLDG00002">
    <property type="entry name" value="C1.7:_P-type_atpase_like"/>
    <property type="match status" value="1"/>
</dbReference>
<keyword evidence="8 13" id="KW-0067">ATP-binding</keyword>
<comment type="similarity">
    <text evidence="3 13">Belongs to the cation transport ATPase (P-type) (TC 3.A.3) family. Type IIIA subfamily.</text>
</comment>
<gene>
    <name evidence="16" type="ORF">HXX76_003029</name>
</gene>
<dbReference type="SFLD" id="SFLDS00003">
    <property type="entry name" value="Haloacid_Dehalogenase"/>
    <property type="match status" value="1"/>
</dbReference>
<dbReference type="GO" id="GO:0008553">
    <property type="term" value="F:P-type proton-exporting transporter activity"/>
    <property type="evidence" value="ECO:0007669"/>
    <property type="project" value="UniProtKB-UniRule"/>
</dbReference>
<feature type="compositionally biased region" description="Gly residues" evidence="14">
    <location>
        <begin position="1050"/>
        <end position="1059"/>
    </location>
</feature>
<dbReference type="Gene3D" id="3.40.1110.10">
    <property type="entry name" value="Calcium-transporting ATPase, cytoplasmic domain N"/>
    <property type="match status" value="1"/>
</dbReference>
<comment type="function">
    <text evidence="1">The plasma membrane ATPase of plants and fungi is a hydrogen ion pump. The proton gradient it generates drives the active transport of nutrients by H(+)-symport. The resulting external acidification and/or internal alkinization may mediate growth responses.</text>
</comment>
<feature type="transmembrane region" description="Helical" evidence="13">
    <location>
        <begin position="854"/>
        <end position="874"/>
    </location>
</feature>
<dbReference type="FunFam" id="3.40.1110.10:FF:000005">
    <property type="entry name" value="Plasma membrane ATPase"/>
    <property type="match status" value="1"/>
</dbReference>
<evidence type="ECO:0000256" key="7">
    <source>
        <dbReference type="ARBA" id="ARBA00022741"/>
    </source>
</evidence>
<dbReference type="FunFam" id="3.40.50.1000:FF:000008">
    <property type="entry name" value="Plasma membrane ATPase"/>
    <property type="match status" value="1"/>
</dbReference>
<evidence type="ECO:0000256" key="3">
    <source>
        <dbReference type="ARBA" id="ARBA00008804"/>
    </source>
</evidence>
<keyword evidence="13" id="KW-0460">Magnesium</keyword>
<evidence type="ECO:0000256" key="12">
    <source>
        <dbReference type="ARBA" id="ARBA00048122"/>
    </source>
</evidence>
<evidence type="ECO:0000256" key="8">
    <source>
        <dbReference type="ARBA" id="ARBA00022840"/>
    </source>
</evidence>
<protein>
    <recommendedName>
        <fullName evidence="13">Plasma membrane ATPase</fullName>
        <ecNumber evidence="13">7.1.2.1</ecNumber>
    </recommendedName>
</protein>
<feature type="transmembrane region" description="Helical" evidence="13">
    <location>
        <begin position="886"/>
        <end position="909"/>
    </location>
</feature>
<dbReference type="GO" id="GO:0016887">
    <property type="term" value="F:ATP hydrolysis activity"/>
    <property type="evidence" value="ECO:0007669"/>
    <property type="project" value="InterPro"/>
</dbReference>
<feature type="transmembrane region" description="Helical" evidence="13">
    <location>
        <begin position="740"/>
        <end position="759"/>
    </location>
</feature>
<dbReference type="InterPro" id="IPR023299">
    <property type="entry name" value="ATPase_P-typ_cyto_dom_N"/>
</dbReference>
<dbReference type="InterPro" id="IPR044492">
    <property type="entry name" value="P_typ_ATPase_HD_dom"/>
</dbReference>
<evidence type="ECO:0000313" key="16">
    <source>
        <dbReference type="EMBL" id="KAG2442954.1"/>
    </source>
</evidence>
<keyword evidence="4" id="KW-1003">Cell membrane</keyword>
<dbReference type="Gene3D" id="3.40.50.1000">
    <property type="entry name" value="HAD superfamily/HAD-like"/>
    <property type="match status" value="1"/>
</dbReference>
<comment type="subcellular location">
    <subcellularLocation>
        <location evidence="2 13">Cell membrane</location>
        <topology evidence="2 13">Multi-pass membrane protein</topology>
    </subcellularLocation>
</comment>
<keyword evidence="13" id="KW-0813">Transport</keyword>
<keyword evidence="17" id="KW-1185">Reference proteome</keyword>
<dbReference type="Gene3D" id="1.20.1110.10">
    <property type="entry name" value="Calcium-transporting ATPase, transmembrane domain"/>
    <property type="match status" value="1"/>
</dbReference>
<dbReference type="InterPro" id="IPR001757">
    <property type="entry name" value="P_typ_ATPase"/>
</dbReference>
<keyword evidence="6 13" id="KW-0812">Transmembrane</keyword>
<dbReference type="Pfam" id="PF00122">
    <property type="entry name" value="E1-E2_ATPase"/>
    <property type="match status" value="1"/>
</dbReference>
<evidence type="ECO:0000256" key="2">
    <source>
        <dbReference type="ARBA" id="ARBA00004651"/>
    </source>
</evidence>
<dbReference type="PANTHER" id="PTHR42861">
    <property type="entry name" value="CALCIUM-TRANSPORTING ATPASE"/>
    <property type="match status" value="1"/>
</dbReference>
<feature type="transmembrane region" description="Helical" evidence="13">
    <location>
        <begin position="326"/>
        <end position="349"/>
    </location>
</feature>
<comment type="catalytic activity">
    <reaction evidence="12 13">
        <text>ATP + H2O + H(+)(in) = ADP + phosphate + 2 H(+)(out)</text>
        <dbReference type="Rhea" id="RHEA:20852"/>
        <dbReference type="ChEBI" id="CHEBI:15377"/>
        <dbReference type="ChEBI" id="CHEBI:15378"/>
        <dbReference type="ChEBI" id="CHEBI:30616"/>
        <dbReference type="ChEBI" id="CHEBI:43474"/>
        <dbReference type="ChEBI" id="CHEBI:456216"/>
        <dbReference type="EC" id="7.1.2.1"/>
    </reaction>
</comment>
<evidence type="ECO:0000256" key="9">
    <source>
        <dbReference type="ARBA" id="ARBA00022967"/>
    </source>
</evidence>
<dbReference type="Pfam" id="PF00690">
    <property type="entry name" value="Cation_ATPase_N"/>
    <property type="match status" value="1"/>
</dbReference>
<feature type="region of interest" description="Disordered" evidence="14">
    <location>
        <begin position="1027"/>
        <end position="1059"/>
    </location>
</feature>
<proteinExistence type="inferred from homology"/>
<dbReference type="PROSITE" id="PS00154">
    <property type="entry name" value="ATPASE_E1_E2"/>
    <property type="match status" value="1"/>
</dbReference>
<feature type="region of interest" description="Disordered" evidence="14">
    <location>
        <begin position="1"/>
        <end position="87"/>
    </location>
</feature>
<evidence type="ECO:0000256" key="11">
    <source>
        <dbReference type="ARBA" id="ARBA00023136"/>
    </source>
</evidence>
<organism evidence="16 17">
    <name type="scientific">Chlamydomonas incerta</name>
    <dbReference type="NCBI Taxonomy" id="51695"/>
    <lineage>
        <taxon>Eukaryota</taxon>
        <taxon>Viridiplantae</taxon>
        <taxon>Chlorophyta</taxon>
        <taxon>core chlorophytes</taxon>
        <taxon>Chlorophyceae</taxon>
        <taxon>CS clade</taxon>
        <taxon>Chlamydomonadales</taxon>
        <taxon>Chlamydomonadaceae</taxon>
        <taxon>Chlamydomonas</taxon>
    </lineage>
</organism>
<feature type="transmembrane region" description="Helical" evidence="13">
    <location>
        <begin position="699"/>
        <end position="720"/>
    </location>
</feature>
<dbReference type="PRINTS" id="PR00119">
    <property type="entry name" value="CATATPASE"/>
</dbReference>
<keyword evidence="11 13" id="KW-0472">Membrane</keyword>
<name>A0A835TLS2_CHLIN</name>
<dbReference type="SUPFAM" id="SSF81653">
    <property type="entry name" value="Calcium ATPase, transduction domain A"/>
    <property type="match status" value="1"/>
</dbReference>
<dbReference type="Proteomes" id="UP000650467">
    <property type="component" value="Unassembled WGS sequence"/>
</dbReference>
<dbReference type="GO" id="GO:0005524">
    <property type="term" value="F:ATP binding"/>
    <property type="evidence" value="ECO:0007669"/>
    <property type="project" value="UniProtKB-UniRule"/>
</dbReference>